<reference evidence="2 5" key="2">
    <citation type="submission" date="2016-11" db="EMBL/GenBank/DDBJ databases">
        <title>Genomic analysis of Caldithrix abyssi and proposal of a novel bacterial phylum Caldithrichaeota.</title>
        <authorList>
            <person name="Kublanov I."/>
            <person name="Sigalova O."/>
            <person name="Gavrilov S."/>
            <person name="Lebedinsky A."/>
            <person name="Ivanova N."/>
            <person name="Daum C."/>
            <person name="Reddy T."/>
            <person name="Klenk H.P."/>
            <person name="Goker M."/>
            <person name="Reva O."/>
            <person name="Miroshnichenko M."/>
            <person name="Kyprides N."/>
            <person name="Woyke T."/>
            <person name="Gelfand M."/>
        </authorList>
    </citation>
    <scope>NUCLEOTIDE SEQUENCE [LARGE SCALE GENOMIC DNA]</scope>
    <source>
        <strain evidence="2 5">LF13</strain>
    </source>
</reference>
<keyword evidence="1" id="KW-0732">Signal</keyword>
<dbReference type="Proteomes" id="UP000183868">
    <property type="component" value="Chromosome"/>
</dbReference>
<evidence type="ECO:0000313" key="4">
    <source>
        <dbReference type="Proteomes" id="UP000004671"/>
    </source>
</evidence>
<dbReference type="AlphaFoldDB" id="H1XNX9"/>
<gene>
    <name evidence="2" type="ORF">Cabys_3072</name>
    <name evidence="3" type="ORF">Calab_0271</name>
</gene>
<evidence type="ECO:0000313" key="5">
    <source>
        <dbReference type="Proteomes" id="UP000183868"/>
    </source>
</evidence>
<feature type="signal peptide" evidence="1">
    <location>
        <begin position="1"/>
        <end position="20"/>
    </location>
</feature>
<organism evidence="3 4">
    <name type="scientific">Caldithrix abyssi DSM 13497</name>
    <dbReference type="NCBI Taxonomy" id="880073"/>
    <lineage>
        <taxon>Bacteria</taxon>
        <taxon>Pseudomonadati</taxon>
        <taxon>Calditrichota</taxon>
        <taxon>Calditrichia</taxon>
        <taxon>Calditrichales</taxon>
        <taxon>Calditrichaceae</taxon>
        <taxon>Caldithrix</taxon>
    </lineage>
</organism>
<evidence type="ECO:0000313" key="2">
    <source>
        <dbReference type="EMBL" id="APF19820.1"/>
    </source>
</evidence>
<proteinExistence type="predicted"/>
<evidence type="ECO:0000256" key="1">
    <source>
        <dbReference type="SAM" id="SignalP"/>
    </source>
</evidence>
<dbReference type="STRING" id="880073.Cabys_3072"/>
<dbReference type="PaxDb" id="880073-Calab_0271"/>
<dbReference type="KEGG" id="caby:Cabys_3072"/>
<dbReference type="SUPFAM" id="SSF63829">
    <property type="entry name" value="Calcium-dependent phosphotriesterase"/>
    <property type="match status" value="1"/>
</dbReference>
<dbReference type="EMBL" id="CP018099">
    <property type="protein sequence ID" value="APF19820.1"/>
    <property type="molecule type" value="Genomic_DNA"/>
</dbReference>
<evidence type="ECO:0000313" key="3">
    <source>
        <dbReference type="EMBL" id="EHO39919.1"/>
    </source>
</evidence>
<sequence length="405" mass="45556" precursor="true">MLKRLVLLGSLLFFGFTVQNDNPPFTAQLITQVDQQVRQWIFAPPNDDAPLNYFTLTDDKLLINKDAETVELPLPPHFYRLKTSAESHCFALIELLPASKEHTSARLAIKVYATPQTLLFSVEEPLLNPESIPSVTVLDNGALILSEAPIGRLAFYSTSGRLLRELQLFDDASYDLERVLMVAPAAADANRIAVLASKRGSAPLDSDAPRPTGEPHLFMFDYQGNLMWQQALPEAAPSNIAFSPDGEHLLVSVHSAYLFKPIVKKTLLVTADGALQKTFSFLFKQIDFARAQKRALLADRFTVRQINLQNGELEWEHHFLPEKGLVAAVKLDENGQKAAVLTALHRFYNHRFEFHAPTLHAFDQQGKLLKKVVFEGEKFLTPALQFKQNEIYTGFIQNLYKTEVQ</sequence>
<reference evidence="3 4" key="1">
    <citation type="submission" date="2011-09" db="EMBL/GenBank/DDBJ databases">
        <title>The permanent draft genome of Caldithrix abyssi DSM 13497.</title>
        <authorList>
            <consortium name="US DOE Joint Genome Institute (JGI-PGF)"/>
            <person name="Lucas S."/>
            <person name="Han J."/>
            <person name="Lapidus A."/>
            <person name="Bruce D."/>
            <person name="Goodwin L."/>
            <person name="Pitluck S."/>
            <person name="Peters L."/>
            <person name="Kyrpides N."/>
            <person name="Mavromatis K."/>
            <person name="Ivanova N."/>
            <person name="Mikhailova N."/>
            <person name="Chertkov O."/>
            <person name="Detter J.C."/>
            <person name="Tapia R."/>
            <person name="Han C."/>
            <person name="Land M."/>
            <person name="Hauser L."/>
            <person name="Markowitz V."/>
            <person name="Cheng J.-F."/>
            <person name="Hugenholtz P."/>
            <person name="Woyke T."/>
            <person name="Wu D."/>
            <person name="Spring S."/>
            <person name="Brambilla E."/>
            <person name="Klenk H.-P."/>
            <person name="Eisen J.A."/>
        </authorList>
    </citation>
    <scope>NUCLEOTIDE SEQUENCE [LARGE SCALE GENOMIC DNA]</scope>
    <source>
        <strain evidence="3 4">DSM 13497</strain>
    </source>
</reference>
<accession>H1XNX9</accession>
<dbReference type="HOGENOM" id="CLU_679124_0_0_0"/>
<protein>
    <submittedName>
        <fullName evidence="3">Uncharacterized protein</fullName>
    </submittedName>
</protein>
<name>H1XNX9_CALAY</name>
<dbReference type="Proteomes" id="UP000004671">
    <property type="component" value="Chromosome"/>
</dbReference>
<dbReference type="RefSeq" id="WP_006926819.1">
    <property type="nucleotide sequence ID" value="NZ_CM001402.1"/>
</dbReference>
<dbReference type="EMBL" id="CM001402">
    <property type="protein sequence ID" value="EHO39919.1"/>
    <property type="molecule type" value="Genomic_DNA"/>
</dbReference>
<feature type="chain" id="PRO_5010834561" evidence="1">
    <location>
        <begin position="21"/>
        <end position="405"/>
    </location>
</feature>
<keyword evidence="4" id="KW-1185">Reference proteome</keyword>